<feature type="compositionally biased region" description="Basic and acidic residues" evidence="1">
    <location>
        <begin position="54"/>
        <end position="68"/>
    </location>
</feature>
<reference evidence="2" key="1">
    <citation type="submission" date="2020-05" db="EMBL/GenBank/DDBJ databases">
        <title>WGS assembly of Panicum virgatum.</title>
        <authorList>
            <person name="Lovell J.T."/>
            <person name="Jenkins J."/>
            <person name="Shu S."/>
            <person name="Juenger T.E."/>
            <person name="Schmutz J."/>
        </authorList>
    </citation>
    <scope>NUCLEOTIDE SEQUENCE</scope>
    <source>
        <strain evidence="2">AP13</strain>
    </source>
</reference>
<sequence>MVWNRTVVPPKLDVEWNMNNERWRSSQLYAMHPPRRRTPTFTRSSSPASHARTRTREEEADRSKPEAS</sequence>
<comment type="caution">
    <text evidence="2">The sequence shown here is derived from an EMBL/GenBank/DDBJ whole genome shotgun (WGS) entry which is preliminary data.</text>
</comment>
<dbReference type="Proteomes" id="UP000823388">
    <property type="component" value="Chromosome 8K"/>
</dbReference>
<feature type="compositionally biased region" description="Low complexity" evidence="1">
    <location>
        <begin position="39"/>
        <end position="49"/>
    </location>
</feature>
<dbReference type="EMBL" id="CM029051">
    <property type="protein sequence ID" value="KAG2562177.1"/>
    <property type="molecule type" value="Genomic_DNA"/>
</dbReference>
<gene>
    <name evidence="2" type="ORF">PVAP13_8KG329901</name>
</gene>
<evidence type="ECO:0000256" key="1">
    <source>
        <dbReference type="SAM" id="MobiDB-lite"/>
    </source>
</evidence>
<dbReference type="AlphaFoldDB" id="A0A8T0PIP4"/>
<accession>A0A8T0PIP4</accession>
<feature type="region of interest" description="Disordered" evidence="1">
    <location>
        <begin position="26"/>
        <end position="68"/>
    </location>
</feature>
<name>A0A8T0PIP4_PANVG</name>
<keyword evidence="3" id="KW-1185">Reference proteome</keyword>
<organism evidence="2 3">
    <name type="scientific">Panicum virgatum</name>
    <name type="common">Blackwell switchgrass</name>
    <dbReference type="NCBI Taxonomy" id="38727"/>
    <lineage>
        <taxon>Eukaryota</taxon>
        <taxon>Viridiplantae</taxon>
        <taxon>Streptophyta</taxon>
        <taxon>Embryophyta</taxon>
        <taxon>Tracheophyta</taxon>
        <taxon>Spermatophyta</taxon>
        <taxon>Magnoliopsida</taxon>
        <taxon>Liliopsida</taxon>
        <taxon>Poales</taxon>
        <taxon>Poaceae</taxon>
        <taxon>PACMAD clade</taxon>
        <taxon>Panicoideae</taxon>
        <taxon>Panicodae</taxon>
        <taxon>Paniceae</taxon>
        <taxon>Panicinae</taxon>
        <taxon>Panicum</taxon>
        <taxon>Panicum sect. Hiantes</taxon>
    </lineage>
</organism>
<proteinExistence type="predicted"/>
<evidence type="ECO:0000313" key="3">
    <source>
        <dbReference type="Proteomes" id="UP000823388"/>
    </source>
</evidence>
<protein>
    <submittedName>
        <fullName evidence="2">Uncharacterized protein</fullName>
    </submittedName>
</protein>
<evidence type="ECO:0000313" key="2">
    <source>
        <dbReference type="EMBL" id="KAG2562177.1"/>
    </source>
</evidence>